<keyword evidence="2" id="KW-1185">Reference proteome</keyword>
<evidence type="ECO:0000313" key="1">
    <source>
        <dbReference type="EMBL" id="MFD2523905.1"/>
    </source>
</evidence>
<organism evidence="1 2">
    <name type="scientific">Emticicia soli</name>
    <dbReference type="NCBI Taxonomy" id="2027878"/>
    <lineage>
        <taxon>Bacteria</taxon>
        <taxon>Pseudomonadati</taxon>
        <taxon>Bacteroidota</taxon>
        <taxon>Cytophagia</taxon>
        <taxon>Cytophagales</taxon>
        <taxon>Leadbetterellaceae</taxon>
        <taxon>Emticicia</taxon>
    </lineage>
</organism>
<evidence type="ECO:0000313" key="2">
    <source>
        <dbReference type="Proteomes" id="UP001597510"/>
    </source>
</evidence>
<dbReference type="EMBL" id="JBHULC010000039">
    <property type="protein sequence ID" value="MFD2523905.1"/>
    <property type="molecule type" value="Genomic_DNA"/>
</dbReference>
<dbReference type="RefSeq" id="WP_340238854.1">
    <property type="nucleotide sequence ID" value="NZ_JBBEWC010000010.1"/>
</dbReference>
<gene>
    <name evidence="1" type="ORF">ACFSR2_23595</name>
</gene>
<proteinExistence type="predicted"/>
<name>A0ABW5JET6_9BACT</name>
<dbReference type="Proteomes" id="UP001597510">
    <property type="component" value="Unassembled WGS sequence"/>
</dbReference>
<protein>
    <submittedName>
        <fullName evidence="1">Uncharacterized protein</fullName>
    </submittedName>
</protein>
<reference evidence="2" key="1">
    <citation type="journal article" date="2019" name="Int. J. Syst. Evol. Microbiol.">
        <title>The Global Catalogue of Microorganisms (GCM) 10K type strain sequencing project: providing services to taxonomists for standard genome sequencing and annotation.</title>
        <authorList>
            <consortium name="The Broad Institute Genomics Platform"/>
            <consortium name="The Broad Institute Genome Sequencing Center for Infectious Disease"/>
            <person name="Wu L."/>
            <person name="Ma J."/>
        </authorList>
    </citation>
    <scope>NUCLEOTIDE SEQUENCE [LARGE SCALE GENOMIC DNA]</scope>
    <source>
        <strain evidence="2">KCTC 52344</strain>
    </source>
</reference>
<accession>A0ABW5JET6</accession>
<comment type="caution">
    <text evidence="1">The sequence shown here is derived from an EMBL/GenBank/DDBJ whole genome shotgun (WGS) entry which is preliminary data.</text>
</comment>
<sequence>MIFFSNIYAQRTDFLISTVVPAARGYVDINLNHEKNYVIKVYVSDLTEVKRLVPSKHSYVVWMITEQTILKNIGQINSLTGFFVKKIKESLEIISPFKPIKVFITTEYDSRVRYPSADIVLSTQNI</sequence>